<proteinExistence type="predicted"/>
<evidence type="ECO:0008006" key="5">
    <source>
        <dbReference type="Google" id="ProtNLM"/>
    </source>
</evidence>
<feature type="compositionally biased region" description="Polar residues" evidence="1">
    <location>
        <begin position="26"/>
        <end position="37"/>
    </location>
</feature>
<dbReference type="Proteomes" id="UP000554482">
    <property type="component" value="Unassembled WGS sequence"/>
</dbReference>
<keyword evidence="2" id="KW-1133">Transmembrane helix</keyword>
<organism evidence="3 4">
    <name type="scientific">Thalictrum thalictroides</name>
    <name type="common">Rue-anemone</name>
    <name type="synonym">Anemone thalictroides</name>
    <dbReference type="NCBI Taxonomy" id="46969"/>
    <lineage>
        <taxon>Eukaryota</taxon>
        <taxon>Viridiplantae</taxon>
        <taxon>Streptophyta</taxon>
        <taxon>Embryophyta</taxon>
        <taxon>Tracheophyta</taxon>
        <taxon>Spermatophyta</taxon>
        <taxon>Magnoliopsida</taxon>
        <taxon>Ranunculales</taxon>
        <taxon>Ranunculaceae</taxon>
        <taxon>Thalictroideae</taxon>
        <taxon>Thalictrum</taxon>
    </lineage>
</organism>
<name>A0A7J6WDH8_THATH</name>
<feature type="transmembrane region" description="Helical" evidence="2">
    <location>
        <begin position="62"/>
        <end position="83"/>
    </location>
</feature>
<reference evidence="3 4" key="1">
    <citation type="submission" date="2020-06" db="EMBL/GenBank/DDBJ databases">
        <title>Transcriptomic and genomic resources for Thalictrum thalictroides and T. hernandezii: Facilitating candidate gene discovery in an emerging model plant lineage.</title>
        <authorList>
            <person name="Arias T."/>
            <person name="Riano-Pachon D.M."/>
            <person name="Di Stilio V.S."/>
        </authorList>
    </citation>
    <scope>NUCLEOTIDE SEQUENCE [LARGE SCALE GENOMIC DNA]</scope>
    <source>
        <strain evidence="4">cv. WT478/WT964</strain>
        <tissue evidence="3">Leaves</tissue>
    </source>
</reference>
<sequence>MEEHKVMDQPLASKSVEAPLEVSADVATTSATVPSAENTKKDKIKKSGKMEGKQKAKTAETWIWWGGVLGGLVLVIGGALLMVKVSKLSMQATAGGELGQEKRRNKIESQLPLGNVPIEPC</sequence>
<gene>
    <name evidence="3" type="ORF">FRX31_015374</name>
</gene>
<feature type="region of interest" description="Disordered" evidence="1">
    <location>
        <begin position="94"/>
        <end position="121"/>
    </location>
</feature>
<comment type="caution">
    <text evidence="3">The sequence shown here is derived from an EMBL/GenBank/DDBJ whole genome shotgun (WGS) entry which is preliminary data.</text>
</comment>
<keyword evidence="2" id="KW-0812">Transmembrane</keyword>
<protein>
    <recommendedName>
        <fullName evidence="5">Transmembrane protein</fullName>
    </recommendedName>
</protein>
<keyword evidence="4" id="KW-1185">Reference proteome</keyword>
<evidence type="ECO:0000313" key="3">
    <source>
        <dbReference type="EMBL" id="KAF5195033.1"/>
    </source>
</evidence>
<dbReference type="EMBL" id="JABWDY010017912">
    <property type="protein sequence ID" value="KAF5195033.1"/>
    <property type="molecule type" value="Genomic_DNA"/>
</dbReference>
<evidence type="ECO:0000313" key="4">
    <source>
        <dbReference type="Proteomes" id="UP000554482"/>
    </source>
</evidence>
<feature type="region of interest" description="Disordered" evidence="1">
    <location>
        <begin position="26"/>
        <end position="53"/>
    </location>
</feature>
<evidence type="ECO:0000256" key="2">
    <source>
        <dbReference type="SAM" id="Phobius"/>
    </source>
</evidence>
<evidence type="ECO:0000256" key="1">
    <source>
        <dbReference type="SAM" id="MobiDB-lite"/>
    </source>
</evidence>
<accession>A0A7J6WDH8</accession>
<keyword evidence="2" id="KW-0472">Membrane</keyword>
<dbReference type="AlphaFoldDB" id="A0A7J6WDH8"/>